<sequence length="454" mass="48899">MMINIIIGILMIASFLGLVYYCVKGYNLMVSFFIMSTLWVILVLVGNALSPVPSMEGTTILDVVKTVYQGGPENYAQTILVNIFFGAFFGRVLMDTGIASTLIRKTVELGGDRPSLTMILLCIVTGVCFTSMTGIGPVISIAVIVLPIFLALGIPSPISLFAFMGSIMSGILLNVTAYAQYNGILAGIDPRFAEEYSYQDYFSFGIVAMVIVLIVVLSISLFALNRNKPGHAWAATTGRAQAEIKDAPWFSWISVIMPVVLIVAVKCPIILAFIVSSLYALITCGKMKDGFTNVCTMLARQFTDGATDVAPMIGFLLVLSMFNKAAVFAAPYFESIIGGIFPSNPLLLCLLFALIFPLGFFRGPTTLTGCGTATAVVVLSIAPWSIPFIYPLFSITTIIPQHMDLTQSWVAWGLGYGKVASKDFMKYSIPAVWVSGILCCIAVYLLFGSAAIAA</sequence>
<proteinExistence type="predicted"/>
<evidence type="ECO:0000313" key="3">
    <source>
        <dbReference type="Proteomes" id="UP000824209"/>
    </source>
</evidence>
<feature type="transmembrane region" description="Helical" evidence="1">
    <location>
        <begin position="431"/>
        <end position="453"/>
    </location>
</feature>
<feature type="transmembrane region" description="Helical" evidence="1">
    <location>
        <begin position="312"/>
        <end position="333"/>
    </location>
</feature>
<evidence type="ECO:0000256" key="1">
    <source>
        <dbReference type="SAM" id="Phobius"/>
    </source>
</evidence>
<comment type="caution">
    <text evidence="2">The sequence shown here is derived from an EMBL/GenBank/DDBJ whole genome shotgun (WGS) entry which is preliminary data.</text>
</comment>
<evidence type="ECO:0000313" key="2">
    <source>
        <dbReference type="EMBL" id="HJB39492.1"/>
    </source>
</evidence>
<feature type="transmembrane region" description="Helical" evidence="1">
    <location>
        <begin position="30"/>
        <end position="49"/>
    </location>
</feature>
<feature type="transmembrane region" description="Helical" evidence="1">
    <location>
        <begin position="75"/>
        <end position="94"/>
    </location>
</feature>
<dbReference type="EMBL" id="DWYA01000037">
    <property type="protein sequence ID" value="HJB39492.1"/>
    <property type="molecule type" value="Genomic_DNA"/>
</dbReference>
<keyword evidence="1" id="KW-0472">Membrane</keyword>
<feature type="transmembrane region" description="Helical" evidence="1">
    <location>
        <begin position="345"/>
        <end position="361"/>
    </location>
</feature>
<protein>
    <submittedName>
        <fullName evidence="2">Citrate transporter</fullName>
    </submittedName>
</protein>
<dbReference type="Proteomes" id="UP000824209">
    <property type="component" value="Unassembled WGS sequence"/>
</dbReference>
<feature type="transmembrane region" description="Helical" evidence="1">
    <location>
        <begin position="201"/>
        <end position="224"/>
    </location>
</feature>
<feature type="transmembrane region" description="Helical" evidence="1">
    <location>
        <begin position="249"/>
        <end position="282"/>
    </location>
</feature>
<feature type="transmembrane region" description="Helical" evidence="1">
    <location>
        <begin position="161"/>
        <end position="181"/>
    </location>
</feature>
<reference evidence="2" key="2">
    <citation type="submission" date="2021-04" db="EMBL/GenBank/DDBJ databases">
        <authorList>
            <person name="Gilroy R."/>
        </authorList>
    </citation>
    <scope>NUCLEOTIDE SEQUENCE</scope>
    <source>
        <strain evidence="2">ChiBcec8-14828</strain>
    </source>
</reference>
<reference evidence="2" key="1">
    <citation type="journal article" date="2021" name="PeerJ">
        <title>Extensive microbial diversity within the chicken gut microbiome revealed by metagenomics and culture.</title>
        <authorList>
            <person name="Gilroy R."/>
            <person name="Ravi A."/>
            <person name="Getino M."/>
            <person name="Pursley I."/>
            <person name="Horton D.L."/>
            <person name="Alikhan N.F."/>
            <person name="Baker D."/>
            <person name="Gharbi K."/>
            <person name="Hall N."/>
            <person name="Watson M."/>
            <person name="Adriaenssens E.M."/>
            <person name="Foster-Nyarko E."/>
            <person name="Jarju S."/>
            <person name="Secka A."/>
            <person name="Antonio M."/>
            <person name="Oren A."/>
            <person name="Chaudhuri R.R."/>
            <person name="La Ragione R."/>
            <person name="Hildebrand F."/>
            <person name="Pallen M.J."/>
        </authorList>
    </citation>
    <scope>NUCLEOTIDE SEQUENCE</scope>
    <source>
        <strain evidence="2">ChiBcec8-14828</strain>
    </source>
</reference>
<dbReference type="AlphaFoldDB" id="A0A9D2M1Z3"/>
<name>A0A9D2M1Z3_9FIRM</name>
<keyword evidence="1" id="KW-1133">Transmembrane helix</keyword>
<feature type="transmembrane region" description="Helical" evidence="1">
    <location>
        <begin position="138"/>
        <end position="154"/>
    </location>
</feature>
<accession>A0A9D2M1Z3</accession>
<gene>
    <name evidence="2" type="ORF">H9943_03760</name>
</gene>
<feature type="transmembrane region" description="Helical" evidence="1">
    <location>
        <begin position="115"/>
        <end position="132"/>
    </location>
</feature>
<feature type="transmembrane region" description="Helical" evidence="1">
    <location>
        <begin position="6"/>
        <end position="23"/>
    </location>
</feature>
<feature type="transmembrane region" description="Helical" evidence="1">
    <location>
        <begin position="373"/>
        <end position="393"/>
    </location>
</feature>
<keyword evidence="1" id="KW-0812">Transmembrane</keyword>
<organism evidence="2 3">
    <name type="scientific">Candidatus Ruthenibacterium avium</name>
    <dbReference type="NCBI Taxonomy" id="2838751"/>
    <lineage>
        <taxon>Bacteria</taxon>
        <taxon>Bacillati</taxon>
        <taxon>Bacillota</taxon>
        <taxon>Clostridia</taxon>
        <taxon>Eubacteriales</taxon>
        <taxon>Oscillospiraceae</taxon>
        <taxon>Ruthenibacterium</taxon>
    </lineage>
</organism>